<evidence type="ECO:0000313" key="1">
    <source>
        <dbReference type="EMBL" id="QHT35972.1"/>
    </source>
</evidence>
<organism evidence="1">
    <name type="scientific">viral metagenome</name>
    <dbReference type="NCBI Taxonomy" id="1070528"/>
    <lineage>
        <taxon>unclassified sequences</taxon>
        <taxon>metagenomes</taxon>
        <taxon>organismal metagenomes</taxon>
    </lineage>
</organism>
<dbReference type="AlphaFoldDB" id="A0A6C0F4A3"/>
<reference evidence="1" key="1">
    <citation type="journal article" date="2020" name="Nature">
        <title>Giant virus diversity and host interactions through global metagenomics.</title>
        <authorList>
            <person name="Schulz F."/>
            <person name="Roux S."/>
            <person name="Paez-Espino D."/>
            <person name="Jungbluth S."/>
            <person name="Walsh D.A."/>
            <person name="Denef V.J."/>
            <person name="McMahon K.D."/>
            <person name="Konstantinidis K.T."/>
            <person name="Eloe-Fadrosh E.A."/>
            <person name="Kyrpides N.C."/>
            <person name="Woyke T."/>
        </authorList>
    </citation>
    <scope>NUCLEOTIDE SEQUENCE</scope>
    <source>
        <strain evidence="1">GVMAG-M-3300009182-46</strain>
    </source>
</reference>
<protein>
    <submittedName>
        <fullName evidence="1">Uncharacterized protein</fullName>
    </submittedName>
</protein>
<proteinExistence type="predicted"/>
<dbReference type="EMBL" id="MN739028">
    <property type="protein sequence ID" value="QHT35972.1"/>
    <property type="molecule type" value="Genomic_DNA"/>
</dbReference>
<sequence length="59" mass="6565">MLLKFLQSLNKLSLIVLIPPGIVIFSKEEQPSNTYAPMLVQVSGIVMFCKLEQTVKAKS</sequence>
<accession>A0A6C0F4A3</accession>
<name>A0A6C0F4A3_9ZZZZ</name>